<evidence type="ECO:0000313" key="2">
    <source>
        <dbReference type="EMBL" id="APX10574.1"/>
    </source>
</evidence>
<gene>
    <name evidence="2" type="ORF">BWR18_01820</name>
</gene>
<feature type="chain" id="PRO_5012614029" description="Dehydrogenase" evidence="1">
    <location>
        <begin position="29"/>
        <end position="139"/>
    </location>
</feature>
<evidence type="ECO:0008006" key="4">
    <source>
        <dbReference type="Google" id="ProtNLM"/>
    </source>
</evidence>
<dbReference type="Pfam" id="PF12318">
    <property type="entry name" value="FAD-SLDH"/>
    <property type="match status" value="1"/>
</dbReference>
<protein>
    <recommendedName>
        <fullName evidence="4">Dehydrogenase</fullName>
    </recommendedName>
</protein>
<evidence type="ECO:0000256" key="1">
    <source>
        <dbReference type="SAM" id="SignalP"/>
    </source>
</evidence>
<dbReference type="STRING" id="299262.BWR18_01820"/>
<keyword evidence="3" id="KW-1185">Reference proteome</keyword>
<name>A0A1P8MRC4_9RHOB</name>
<feature type="signal peptide" evidence="1">
    <location>
        <begin position="1"/>
        <end position="28"/>
    </location>
</feature>
<dbReference type="AlphaFoldDB" id="A0A1P8MRC4"/>
<dbReference type="PROSITE" id="PS51318">
    <property type="entry name" value="TAT"/>
    <property type="match status" value="1"/>
</dbReference>
<keyword evidence="1" id="KW-0732">Signal</keyword>
<dbReference type="InterPro" id="IPR006311">
    <property type="entry name" value="TAT_signal"/>
</dbReference>
<reference evidence="2 3" key="1">
    <citation type="submission" date="2017-01" db="EMBL/GenBank/DDBJ databases">
        <title>Complete genome of Tateyamaria omphalii DOK1-4 isolated from seawater in Dokdo.</title>
        <authorList>
            <person name="Kim J.H."/>
            <person name="Chi W.-J."/>
        </authorList>
    </citation>
    <scope>NUCLEOTIDE SEQUENCE [LARGE SCALE GENOMIC DNA]</scope>
    <source>
        <strain evidence="2 3">DOK1-4</strain>
    </source>
</reference>
<evidence type="ECO:0000313" key="3">
    <source>
        <dbReference type="Proteomes" id="UP000186336"/>
    </source>
</evidence>
<organism evidence="2 3">
    <name type="scientific">Tateyamaria omphalii</name>
    <dbReference type="NCBI Taxonomy" id="299262"/>
    <lineage>
        <taxon>Bacteria</taxon>
        <taxon>Pseudomonadati</taxon>
        <taxon>Pseudomonadota</taxon>
        <taxon>Alphaproteobacteria</taxon>
        <taxon>Rhodobacterales</taxon>
        <taxon>Roseobacteraceae</taxon>
        <taxon>Tateyamaria</taxon>
    </lineage>
</organism>
<dbReference type="EMBL" id="CP019312">
    <property type="protein sequence ID" value="APX10574.1"/>
    <property type="molecule type" value="Genomic_DNA"/>
</dbReference>
<sequence>MVDPYATSRRSFLAGVSAAALIPGQAWAQGAPTFEDFAARARAMSGFDPVPRSLLTGARSVLDDMQATAFADGQGAAADEVTKTVLKALYTGRHMPRDGDMERFAYADALMYAAIEDSVNVPSYCGGIPAYWAEKPRIA</sequence>
<dbReference type="KEGG" id="tom:BWR18_01820"/>
<dbReference type="OrthoDB" id="6162173at2"/>
<dbReference type="InterPro" id="IPR024651">
    <property type="entry name" value="FAD-SLDH_ssu"/>
</dbReference>
<dbReference type="RefSeq" id="WP_076626441.1">
    <property type="nucleotide sequence ID" value="NZ_CP019312.1"/>
</dbReference>
<dbReference type="Proteomes" id="UP000186336">
    <property type="component" value="Chromosome"/>
</dbReference>
<proteinExistence type="predicted"/>
<accession>A0A1P8MRC4</accession>